<name>X0XII8_9ZZZZ</name>
<organism evidence="1">
    <name type="scientific">marine sediment metagenome</name>
    <dbReference type="NCBI Taxonomy" id="412755"/>
    <lineage>
        <taxon>unclassified sequences</taxon>
        <taxon>metagenomes</taxon>
        <taxon>ecological metagenomes</taxon>
    </lineage>
</organism>
<evidence type="ECO:0000313" key="1">
    <source>
        <dbReference type="EMBL" id="GAG42944.1"/>
    </source>
</evidence>
<reference evidence="1" key="1">
    <citation type="journal article" date="2014" name="Front. Microbiol.">
        <title>High frequency of phylogenetically diverse reductive dehalogenase-homologous genes in deep subseafloor sedimentary metagenomes.</title>
        <authorList>
            <person name="Kawai M."/>
            <person name="Futagami T."/>
            <person name="Toyoda A."/>
            <person name="Takaki Y."/>
            <person name="Nishi S."/>
            <person name="Hori S."/>
            <person name="Arai W."/>
            <person name="Tsubouchi T."/>
            <person name="Morono Y."/>
            <person name="Uchiyama I."/>
            <person name="Ito T."/>
            <person name="Fujiyama A."/>
            <person name="Inagaki F."/>
            <person name="Takami H."/>
        </authorList>
    </citation>
    <scope>NUCLEOTIDE SEQUENCE</scope>
    <source>
        <strain evidence="1">Expedition CK06-06</strain>
    </source>
</reference>
<accession>X0XII8</accession>
<comment type="caution">
    <text evidence="1">The sequence shown here is derived from an EMBL/GenBank/DDBJ whole genome shotgun (WGS) entry which is preliminary data.</text>
</comment>
<protein>
    <submittedName>
        <fullName evidence="1">Uncharacterized protein</fullName>
    </submittedName>
</protein>
<gene>
    <name evidence="1" type="ORF">S01H1_79744</name>
</gene>
<dbReference type="EMBL" id="BARS01053788">
    <property type="protein sequence ID" value="GAG42944.1"/>
    <property type="molecule type" value="Genomic_DNA"/>
</dbReference>
<feature type="non-terminal residue" evidence="1">
    <location>
        <position position="1"/>
    </location>
</feature>
<proteinExistence type="predicted"/>
<dbReference type="AlphaFoldDB" id="X0XII8"/>
<sequence length="40" mass="4432">PLSATQVGVYHPFIMLYLIRGTLGNLLSMIQDNYLVGDAH</sequence>